<sequence length="51" mass="5723">DEMMSVLDKFTIYAPAPGMLIYHKEWGGQKRKVGSNISPWDLTVATLPDLT</sequence>
<dbReference type="EMBL" id="BARW01042824">
    <property type="protein sequence ID" value="GAJ16589.1"/>
    <property type="molecule type" value="Genomic_DNA"/>
</dbReference>
<gene>
    <name evidence="1" type="ORF">S12H4_63194</name>
</gene>
<name>X1UGE0_9ZZZZ</name>
<comment type="caution">
    <text evidence="1">The sequence shown here is derived from an EMBL/GenBank/DDBJ whole genome shotgun (WGS) entry which is preliminary data.</text>
</comment>
<organism evidence="1">
    <name type="scientific">marine sediment metagenome</name>
    <dbReference type="NCBI Taxonomy" id="412755"/>
    <lineage>
        <taxon>unclassified sequences</taxon>
        <taxon>metagenomes</taxon>
        <taxon>ecological metagenomes</taxon>
    </lineage>
</organism>
<reference evidence="1" key="1">
    <citation type="journal article" date="2014" name="Front. Microbiol.">
        <title>High frequency of phylogenetically diverse reductive dehalogenase-homologous genes in deep subseafloor sedimentary metagenomes.</title>
        <authorList>
            <person name="Kawai M."/>
            <person name="Futagami T."/>
            <person name="Toyoda A."/>
            <person name="Takaki Y."/>
            <person name="Nishi S."/>
            <person name="Hori S."/>
            <person name="Arai W."/>
            <person name="Tsubouchi T."/>
            <person name="Morono Y."/>
            <person name="Uchiyama I."/>
            <person name="Ito T."/>
            <person name="Fujiyama A."/>
            <person name="Inagaki F."/>
            <person name="Takami H."/>
        </authorList>
    </citation>
    <scope>NUCLEOTIDE SEQUENCE</scope>
    <source>
        <strain evidence="1">Expedition CK06-06</strain>
    </source>
</reference>
<evidence type="ECO:0000313" key="1">
    <source>
        <dbReference type="EMBL" id="GAJ16589.1"/>
    </source>
</evidence>
<proteinExistence type="predicted"/>
<feature type="non-terminal residue" evidence="1">
    <location>
        <position position="1"/>
    </location>
</feature>
<protein>
    <submittedName>
        <fullName evidence="1">Uncharacterized protein</fullName>
    </submittedName>
</protein>
<accession>X1UGE0</accession>
<dbReference type="AlphaFoldDB" id="X1UGE0"/>
<feature type="non-terminal residue" evidence="1">
    <location>
        <position position="51"/>
    </location>
</feature>